<proteinExistence type="predicted"/>
<gene>
    <name evidence="1" type="ORF">MICPUN_65012</name>
</gene>
<accession>C1EJP5</accession>
<dbReference type="Proteomes" id="UP000002009">
    <property type="component" value="Chromosome 17"/>
</dbReference>
<dbReference type="KEGG" id="mis:MICPUN_65012"/>
<dbReference type="Gene3D" id="3.90.550.10">
    <property type="entry name" value="Spore Coat Polysaccharide Biosynthesis Protein SpsA, Chain A"/>
    <property type="match status" value="1"/>
</dbReference>
<dbReference type="InterPro" id="IPR029044">
    <property type="entry name" value="Nucleotide-diphossugar_trans"/>
</dbReference>
<dbReference type="EMBL" id="CP001335">
    <property type="protein sequence ID" value="ACO68263.1"/>
    <property type="molecule type" value="Genomic_DNA"/>
</dbReference>
<sequence>MPSLSHGHNFRGNLLPTGNCFRRACAVAGMLCGVFLTTRIFTTIEAVPRDISATKPVPISSLESSLCDLPSLQIIVLTASRPESLQRLLLSLAAAEYGCATIDLQINVDMPSHHTDDSARCVEVAAAFSWTHGRKVVHRRLIHAGLSNSWFEVPYITDAHEFVAIFEDDMEFSIHFYKFFSLLVREKSFSSSDVSALCLHPNDWEVQTDSACRREFSSFLYLSPEPCNWGPIWKYDHWRRYIDWVFSMKLEGQLPLVEDSFAYNYNKYLLEGKDVQSSWVWRYNFDFGKTQLRYSFTKCMRDAPTEKYYFAINHKEPGEHFKTKLDLQNNPRSLRFDFVEVLDKLYSRRHSFFPAPFPRYAKNAKSLHG</sequence>
<dbReference type="AlphaFoldDB" id="C1EJP5"/>
<protein>
    <recommendedName>
        <fullName evidence="3">Glycosyltransferase family 13 protein</fullName>
    </recommendedName>
</protein>
<dbReference type="InParanoid" id="C1EJP5"/>
<evidence type="ECO:0000313" key="1">
    <source>
        <dbReference type="EMBL" id="ACO68263.1"/>
    </source>
</evidence>
<dbReference type="GeneID" id="8249938"/>
<dbReference type="SUPFAM" id="SSF53448">
    <property type="entry name" value="Nucleotide-diphospho-sugar transferases"/>
    <property type="match status" value="1"/>
</dbReference>
<dbReference type="PANTHER" id="PTHR33604">
    <property type="entry name" value="OSJNBA0004B13.7 PROTEIN"/>
    <property type="match status" value="1"/>
</dbReference>
<dbReference type="RefSeq" id="XP_002507005.1">
    <property type="nucleotide sequence ID" value="XM_002506959.1"/>
</dbReference>
<dbReference type="STRING" id="296587.C1EJP5"/>
<keyword evidence="2" id="KW-1185">Reference proteome</keyword>
<evidence type="ECO:0000313" key="2">
    <source>
        <dbReference type="Proteomes" id="UP000002009"/>
    </source>
</evidence>
<dbReference type="PANTHER" id="PTHR33604:SF3">
    <property type="entry name" value="OSJNBA0004B13.7 PROTEIN"/>
    <property type="match status" value="1"/>
</dbReference>
<name>C1EJP5_MICCC</name>
<reference evidence="1 2" key="1">
    <citation type="journal article" date="2009" name="Science">
        <title>Green evolution and dynamic adaptations revealed by genomes of the marine picoeukaryotes Micromonas.</title>
        <authorList>
            <person name="Worden A.Z."/>
            <person name="Lee J.H."/>
            <person name="Mock T."/>
            <person name="Rouze P."/>
            <person name="Simmons M.P."/>
            <person name="Aerts A.L."/>
            <person name="Allen A.E."/>
            <person name="Cuvelier M.L."/>
            <person name="Derelle E."/>
            <person name="Everett M.V."/>
            <person name="Foulon E."/>
            <person name="Grimwood J."/>
            <person name="Gundlach H."/>
            <person name="Henrissat B."/>
            <person name="Napoli C."/>
            <person name="McDonald S.M."/>
            <person name="Parker M.S."/>
            <person name="Rombauts S."/>
            <person name="Salamov A."/>
            <person name="Von Dassow P."/>
            <person name="Badger J.H."/>
            <person name="Coutinho P.M."/>
            <person name="Demir E."/>
            <person name="Dubchak I."/>
            <person name="Gentemann C."/>
            <person name="Eikrem W."/>
            <person name="Gready J.E."/>
            <person name="John U."/>
            <person name="Lanier W."/>
            <person name="Lindquist E.A."/>
            <person name="Lucas S."/>
            <person name="Mayer K.F."/>
            <person name="Moreau H."/>
            <person name="Not F."/>
            <person name="Otillar R."/>
            <person name="Panaud O."/>
            <person name="Pangilinan J."/>
            <person name="Paulsen I."/>
            <person name="Piegu B."/>
            <person name="Poliakov A."/>
            <person name="Robbens S."/>
            <person name="Schmutz J."/>
            <person name="Toulza E."/>
            <person name="Wyss T."/>
            <person name="Zelensky A."/>
            <person name="Zhou K."/>
            <person name="Armbrust E.V."/>
            <person name="Bhattacharya D."/>
            <person name="Goodenough U.W."/>
            <person name="Van de Peer Y."/>
            <person name="Grigoriev I.V."/>
        </authorList>
    </citation>
    <scope>NUCLEOTIDE SEQUENCE [LARGE SCALE GENOMIC DNA]</scope>
    <source>
        <strain evidence="2">RCC299 / NOUM17</strain>
    </source>
</reference>
<evidence type="ECO:0008006" key="3">
    <source>
        <dbReference type="Google" id="ProtNLM"/>
    </source>
</evidence>
<organism evidence="1 2">
    <name type="scientific">Micromonas commoda (strain RCC299 / NOUM17 / CCMP2709)</name>
    <name type="common">Picoplanktonic green alga</name>
    <dbReference type="NCBI Taxonomy" id="296587"/>
    <lineage>
        <taxon>Eukaryota</taxon>
        <taxon>Viridiplantae</taxon>
        <taxon>Chlorophyta</taxon>
        <taxon>Mamiellophyceae</taxon>
        <taxon>Mamiellales</taxon>
        <taxon>Mamiellaceae</taxon>
        <taxon>Micromonas</taxon>
    </lineage>
</organism>
<dbReference type="OrthoDB" id="2020070at2759"/>